<feature type="domain" description="Carrier" evidence="15">
    <location>
        <begin position="3168"/>
        <end position="3239"/>
    </location>
</feature>
<evidence type="ECO:0000256" key="5">
    <source>
        <dbReference type="ARBA" id="ARBA00022679"/>
    </source>
</evidence>
<dbReference type="CDD" id="cd06173">
    <property type="entry name" value="MFS_MefA_like"/>
    <property type="match status" value="1"/>
</dbReference>
<proteinExistence type="inferred from homology"/>
<dbReference type="InterPro" id="IPR036736">
    <property type="entry name" value="ACP-like_sf"/>
</dbReference>
<dbReference type="CDD" id="cd19531">
    <property type="entry name" value="LCL_NRPS-like"/>
    <property type="match status" value="2"/>
</dbReference>
<dbReference type="InterPro" id="IPR018201">
    <property type="entry name" value="Ketoacyl_synth_AS"/>
</dbReference>
<dbReference type="CDD" id="cd00833">
    <property type="entry name" value="PKS"/>
    <property type="match status" value="1"/>
</dbReference>
<feature type="domain" description="Ketosynthase family 3 (KS3)" evidence="17">
    <location>
        <begin position="1140"/>
        <end position="1566"/>
    </location>
</feature>
<keyword evidence="3" id="KW-0596">Phosphopantetheine</keyword>
<dbReference type="InterPro" id="IPR014043">
    <property type="entry name" value="Acyl_transferase_dom"/>
</dbReference>
<dbReference type="InterPro" id="IPR014030">
    <property type="entry name" value="Ketoacyl_synth_N"/>
</dbReference>
<dbReference type="GO" id="GO:0006633">
    <property type="term" value="P:fatty acid biosynthetic process"/>
    <property type="evidence" value="ECO:0007669"/>
    <property type="project" value="InterPro"/>
</dbReference>
<keyword evidence="6 14" id="KW-0812">Transmembrane</keyword>
<keyword evidence="4" id="KW-0597">Phosphoprotein</keyword>
<dbReference type="PANTHER" id="PTHR45527:SF1">
    <property type="entry name" value="FATTY ACID SYNTHASE"/>
    <property type="match status" value="1"/>
</dbReference>
<dbReference type="Gene3D" id="3.30.300.30">
    <property type="match status" value="2"/>
</dbReference>
<dbReference type="Gene3D" id="1.10.1200.10">
    <property type="entry name" value="ACP-like"/>
    <property type="match status" value="3"/>
</dbReference>
<organism evidence="18 19">
    <name type="scientific">Micromonospora auratinigra</name>
    <dbReference type="NCBI Taxonomy" id="261654"/>
    <lineage>
        <taxon>Bacteria</taxon>
        <taxon>Bacillati</taxon>
        <taxon>Actinomycetota</taxon>
        <taxon>Actinomycetes</taxon>
        <taxon>Micromonosporales</taxon>
        <taxon>Micromonosporaceae</taxon>
        <taxon>Micromonospora</taxon>
    </lineage>
</organism>
<feature type="compositionally biased region" description="Pro residues" evidence="13">
    <location>
        <begin position="2020"/>
        <end position="2031"/>
    </location>
</feature>
<feature type="domain" description="Carrier" evidence="15">
    <location>
        <begin position="2054"/>
        <end position="2129"/>
    </location>
</feature>
<sequence length="4019" mass="426183">MTDVLRSRPGTPVARRVAPDDDVPAAPPVAASYEQRQMWYLSRLDPQAAVSYLVPLAYRLHGELDTAALAAALDDLVARHAALRTTLAPAAGDDAPVQVVHPARAGLLRVHDLSGLPGWQRDQEVRARRHAEARTPLDLAHGPVLRATLLRCALREHLLLLTFHHVAVDEWSLGILHDEWAHLYAAHRAGRPADLDPPVADHRDHAAWQRDWLAGPAAAGQRAYWHRQLADAPAVLELPTRGPRPAVPSAAGSTLTVPLDLPTDALPALCHRVGVSPYMVLLAAVQVLLARWTGQRDIVVGTPVANRQRPETQRIVGLMLNTVAVRTRLDDDPTFETLLGRVRAAVLGGLANAELPFGELVESLRPARQPGFSPLFQVMFVHGRDPAPPRLDGLDVVPVDVPLDTAKFDLTVAVREDADGARTVLEYRTELFDADTMGRFAGHFETLLRALVAAPGAPVGAAPMLTPDEHRRLVVEQNRTATPAEPDDLVHLLIARQARRTPDAVAVTDDDGVALTYRELADRAEALAATLRGRGAGVGSLVGVLLPRAAGFAVAVLAVLKTGAAYVPMDPANPPARLRYLLDDTAAPVVLTCAELAHLVPAQRALLVPDPAAPVVAEPARSTGGGPRRRARRNPEPRADDLAYVIHTSGSTGRPKGVMVTHRGAVNYVRWAAQAYRLRPGDVVPLHSSVGFDLTVTSLLVPLAAGATVRMIGEHLGPAALGEALGARDTPFGLVKITPGQLDLVRHQLGDAGLAGRTRCFVIGGENLRADQVAPWRAHAPQTALVNEYGPTETVVGCAAYEVTPASPQDGSVPIGRPIANTTLYVLDGWGNPVPAGVVGELHVGGAGVARGYLGRPGLTAERFVPDRFSPVPGARLYRTGDLVRLRPDGDLEYLGRTDGQVKLRGYRVECGEIEAALRRLRPEGDVAVRLRRDDPDDPRLVAYLGGVAAADRDGAALRAALADELPPWMVPAAFVFLDALPLTGNGKVDGAALPAPGPADVPRPRSTPEPAAAPEPVTVPEPTAAPAADRPVRWDAGRVGIERLVTQVWREVLGVDRVGVRDSFFDLGGHSMRLLAVLERLRARLGDVVTVTDLFRHPTVESLTTFLTAATTGGPAPGAAVTTAPRPTSSAAGGTGRPTGLIAVVGLACRFPGARDVDEYWDNIRAGVESVREFSVEELLADGADPARIDDPAYVRAGTFLPGVDEFDAAFFGFTPREAETLDPQHRMLLECAWHALEHAGYDPARHRGRIGLFAGSGRSSYLLDHLSGHPELTGSLSEHQLSLSNDKDFLLSRVAYKLDLTGPAVTVATACSTSLVAVHYGRQSLLTGDADLVLAGGVSVFPAQRRGYLYHDGGVYSPDGHCRPFSADARGSIASSGVGMVALKRLEDAVADGDTVYAVIRGSAVNNDGARRTGYTAPGVDGQVRVIGAALAAAGVEPRSVSYVEAHGTGTTLGDPIEVTALTEAFRRDTDERGFCALGSVKANIGHTDAAAGVAGLIKTIMALRHRTLPPTINVRRPHPGIDFAASPFYLNDTARPWHADGPLRAGVSSFGMGGTNAHVVLEEAPATPDTAPAAPAAGPRLLVLSARTPAALDRQAGGLRDWLAAGPGVDLADVAANLGRRQSMPHRRFLVAADHADALAALDAPHRQFGGVHPGGPRPLVFAFPGHGAQHVAMGAGLYRADPTYRAVVDEAAELLRADLGLDLRTVLCPPPDGYAEAERLLDRPALIQPALFVTGYALARSLLARGVVPDLMVGHSLGEYVAACLAGVFPLADALRLVTVRGALVERTPPGAMLAVGLPEDAVTGLLGDGLALAAVNAPELCVVSGVPEAVEELRRRLTADGVDCRPLRVTRGYHSALLDPVRDEFAAQAHRIAYAEPDRPFLSNLTGAPVTPGQVTDPDYWVRHLREPVRFAASAALLAEQDVVLAELGPGHALGGLARLAGLPPGQVVATMRHPRQAGDDLVTLLDAVGRLWLAGAPVDWAAFHGPHRRLALPGYPFEHHRYWIDPAPRTGGVVPPPAGPEPVAPPAESAESLAEAGNRPAVSTGYVAPTGPAQERVAEIWSELLGIRPVGAHDNFFELGGHSLLATQLVVRLRARLGVALALETVFAQPTVAGLAAALPTTVVSPPPIVTAPPAVAEPTAAAGQTVTGADPAVGAGPAVGAEPEPSIPRAGPDAGPAPLSSGQHRLWFLDQAYAQNAYTVGTALLLDGALDEAALRTALAELVRRHESLRTVFPVGPDGDPVQRVLPAGPVELTVVAPPADPAADGPRSIVEDAVARDLPAWVHAALAADVRRGFDLAGGPLFRAVLLRVAADRHVLSLTMHHNVSDGWSLGIVAGELATLYDANRAGRPSPLPELTVQYGDYARWQRGRLADPDHEDLSWWRSRLAGVAGVLEVPTDRPRPPVQTFSGGVHTRLLPASTADELRRFGRARGATLAMTVLAALKALLWRYTGQRDICVGTPVAGRVRAELEPMVGFFVNMLPLRTVLDGDWTFDELLARVRNTALGAYDHQEVPFEKLVDLVDAPRDLSRNPLFQVMFNMLNVPERELRADGLRLTQFAVEPGIAQQDLALYAYEVDEGLRFRLEYNTDLFDPATAARMTGHLETLLAAAVADPGRRLAELPVLTAGELDRLAGWHDTAAPLRWPGVPDDRVPTLVELFGHQVATRPDRPAVTFGTTTLSYAELDARANRLAHRLRRAGVGPDVPVAVCLHRSAELPVTLLGVLKAGGGYVPVDPDYPIERQRYVLTHSGAAVLVTEADLADRFTGYPGEVLTAGADPDATPDTEPLPPVGPAHLAYVIYTSGSTGRPKGVRVSHGAIVNTLAAMRERPGLDADGTMLAMASAAFDMSVPELFLPLVVGARMLLVGRDVAYDAARLADLLATERVTLAQGTPATWRLLIESGWAGLPGLTAVCGGEAVSAPLARQLAERVGALWNLYGPTEAAVWSTMDRLEPGLTRLTIGRPIGNMRVHLLDARRSPVPVGVVGELYLGGAGLARDYHADPALTAERFVPDPAGSGRLYRTGDLGRYLPDGRIEFVGRSDTQVKVRGFRIELGEIESVLRRHPSVRDAAVLVREDDGEKTIVAYLTLSGGAEPDADGDVTADVDADPAPWRAHARGYLPDYMVPSAFVLLDRMPLNASRKVDRAALPAPRRSGATAGTGEPDTPLRRALAERWAAVLGYDRVGIDDDFFDLGGDSFKAIKALAGSEPPISVLDLFRHPTIRALTAHLDATGGAAGRLLHELTESRPATPTRLTLLCVPFGGGSAITFQPLADALPPGVALYALERPGHDLNRPDEPLLGFDELVDRCVAEVVEGITGPVAVYGHCVGGAEAVELGRRLEAAGVALTGVVIGAHFPAPRLPGRLFGLLRRWFPMERWMSKRRTLENLRAMGFFAEVFDEREKDFVMRVVLADAAAGEDYYTDVYATGLPRRLAAPLTCVVGSGDRATELYQERYLEWEFFADRVSLEVIEGAGHYFAKHQPGEVARIVLAHCDPARPAPDPVAGATPVTPAGPPTAKPPTAGPPGGGRATRARVPGEETAPGTAGERPAAGPARPRTGRRATPSLAVFYLIAVGQLVSLIGSGLTGFGMSLWVYQRTGSVSLFATATVLALLPAVVLSPIAGALADRWDRRLLMVGADCLAATGTVSLALLLWLGQLQLWHVFTAITVTAVATAFQQPAYLAAVTQLVPKRYYGRANGIVSLGTATSTVLAPLVGGALVIAVGLRGIVLIDLVTFVLAVTVTLSVRFPDTLFVKREEPFRREVLGGWRFITRRHGLVALVVLTASLNYFFSLVEVLVTPLTLSFGDPAVLGRVLAASGVGMLVGSVLMGVWGGTARRTTGILAGVVLLGVSLSTVGLRPDPLFPALGLFGMGLATALVNTHWLAIVQAKVGLELQGRVLSMSQMLSWLMVPAGFLSAGPLAEHVLAPLVSGDGMLARLLGDGPGRGMALGAVVAGLCSLVLAAVGIAYRPIRRVEDELPDNDPGAIVLADKDRLQEEADRRLAQRRGAGVRR</sequence>
<evidence type="ECO:0000256" key="13">
    <source>
        <dbReference type="SAM" id="MobiDB-lite"/>
    </source>
</evidence>
<evidence type="ECO:0000256" key="11">
    <source>
        <dbReference type="ARBA" id="ARBA00023268"/>
    </source>
</evidence>
<comment type="similarity">
    <text evidence="12">In the C-terminal section; belongs to the NRP synthetase family.</text>
</comment>
<dbReference type="InterPro" id="IPR025110">
    <property type="entry name" value="AMP-bd_C"/>
</dbReference>
<dbReference type="InterPro" id="IPR011701">
    <property type="entry name" value="MFS"/>
</dbReference>
<dbReference type="InterPro" id="IPR009081">
    <property type="entry name" value="PP-bd_ACP"/>
</dbReference>
<dbReference type="Pfam" id="PF00501">
    <property type="entry name" value="AMP-binding"/>
    <property type="match status" value="2"/>
</dbReference>
<dbReference type="InterPro" id="IPR036259">
    <property type="entry name" value="MFS_trans_sf"/>
</dbReference>
<dbReference type="GO" id="GO:0005886">
    <property type="term" value="C:plasma membrane"/>
    <property type="evidence" value="ECO:0007669"/>
    <property type="project" value="UniProtKB-SubCell"/>
</dbReference>
<dbReference type="SUPFAM" id="SSF103473">
    <property type="entry name" value="MFS general substrate transporter"/>
    <property type="match status" value="1"/>
</dbReference>
<dbReference type="InterPro" id="IPR029058">
    <property type="entry name" value="AB_hydrolase_fold"/>
</dbReference>
<dbReference type="SUPFAM" id="SSF56801">
    <property type="entry name" value="Acetyl-CoA synthetase-like"/>
    <property type="match status" value="2"/>
</dbReference>
<dbReference type="PROSITE" id="PS52004">
    <property type="entry name" value="KS3_2"/>
    <property type="match status" value="1"/>
</dbReference>
<dbReference type="FunFam" id="2.30.38.10:FF:000001">
    <property type="entry name" value="Non-ribosomal peptide synthetase PvdI"/>
    <property type="match status" value="1"/>
</dbReference>
<dbReference type="CDD" id="cd12116">
    <property type="entry name" value="A_NRPS_Ta1_like"/>
    <property type="match status" value="1"/>
</dbReference>
<dbReference type="InterPro" id="IPR001031">
    <property type="entry name" value="Thioesterase"/>
</dbReference>
<dbReference type="Proteomes" id="UP000199385">
    <property type="component" value="Chromosome I"/>
</dbReference>
<feature type="region of interest" description="Disordered" evidence="13">
    <location>
        <begin position="616"/>
        <end position="638"/>
    </location>
</feature>
<evidence type="ECO:0000256" key="3">
    <source>
        <dbReference type="ARBA" id="ARBA00022450"/>
    </source>
</evidence>
<evidence type="ECO:0000256" key="8">
    <source>
        <dbReference type="ARBA" id="ARBA00022989"/>
    </source>
</evidence>
<protein>
    <submittedName>
        <fullName evidence="18">Amino acid adenylation domain-containing protein</fullName>
    </submittedName>
</protein>
<keyword evidence="7" id="KW-0276">Fatty acid metabolism</keyword>
<evidence type="ECO:0000256" key="9">
    <source>
        <dbReference type="ARBA" id="ARBA00023098"/>
    </source>
</evidence>
<dbReference type="Pfam" id="PF00698">
    <property type="entry name" value="Acyl_transf_1"/>
    <property type="match status" value="1"/>
</dbReference>
<comment type="subcellular location">
    <subcellularLocation>
        <location evidence="2">Cell membrane</location>
        <topology evidence="2">Multi-pass membrane protein</topology>
    </subcellularLocation>
</comment>
<feature type="transmembrane region" description="Helical" evidence="14">
    <location>
        <begin position="3845"/>
        <end position="3864"/>
    </location>
</feature>
<evidence type="ECO:0000256" key="12">
    <source>
        <dbReference type="ARBA" id="ARBA00029443"/>
    </source>
</evidence>
<dbReference type="PROSITE" id="PS50075">
    <property type="entry name" value="CARRIER"/>
    <property type="match status" value="3"/>
</dbReference>
<dbReference type="SUPFAM" id="SSF53474">
    <property type="entry name" value="alpha/beta-Hydrolases"/>
    <property type="match status" value="1"/>
</dbReference>
<dbReference type="Pfam" id="PF00668">
    <property type="entry name" value="Condensation"/>
    <property type="match status" value="2"/>
</dbReference>
<dbReference type="Pfam" id="PF00550">
    <property type="entry name" value="PP-binding"/>
    <property type="match status" value="3"/>
</dbReference>
<evidence type="ECO:0000256" key="6">
    <source>
        <dbReference type="ARBA" id="ARBA00022692"/>
    </source>
</evidence>
<dbReference type="SUPFAM" id="SSF47336">
    <property type="entry name" value="ACP-like"/>
    <property type="match status" value="2"/>
</dbReference>
<dbReference type="GO" id="GO:0004315">
    <property type="term" value="F:3-oxoacyl-[acyl-carrier-protein] synthase activity"/>
    <property type="evidence" value="ECO:0007669"/>
    <property type="project" value="InterPro"/>
</dbReference>
<dbReference type="OrthoDB" id="5476914at2"/>
<feature type="transmembrane region" description="Helical" evidence="14">
    <location>
        <begin position="3912"/>
        <end position="3933"/>
    </location>
</feature>
<dbReference type="Gene3D" id="3.30.559.30">
    <property type="entry name" value="Nonribosomal peptide synthetase, condensation domain"/>
    <property type="match status" value="2"/>
</dbReference>
<feature type="transmembrane region" description="Helical" evidence="14">
    <location>
        <begin position="3734"/>
        <end position="3752"/>
    </location>
</feature>
<feature type="domain" description="Carrier" evidence="15">
    <location>
        <begin position="1037"/>
        <end position="1112"/>
    </location>
</feature>
<evidence type="ECO:0000256" key="14">
    <source>
        <dbReference type="SAM" id="Phobius"/>
    </source>
</evidence>
<dbReference type="EMBL" id="LT594323">
    <property type="protein sequence ID" value="SBT43202.1"/>
    <property type="molecule type" value="Genomic_DNA"/>
</dbReference>
<feature type="compositionally biased region" description="Low complexity" evidence="13">
    <location>
        <begin position="3546"/>
        <end position="3565"/>
    </location>
</feature>
<dbReference type="STRING" id="261654.GA0070611_2242"/>
<gene>
    <name evidence="18" type="ORF">GA0070611_2242</name>
</gene>
<dbReference type="Gene3D" id="3.40.50.980">
    <property type="match status" value="4"/>
</dbReference>
<dbReference type="Pfam" id="PF13193">
    <property type="entry name" value="AMP-binding_C"/>
    <property type="match status" value="2"/>
</dbReference>
<dbReference type="PROSITE" id="PS50850">
    <property type="entry name" value="MFS"/>
    <property type="match status" value="1"/>
</dbReference>
<dbReference type="InterPro" id="IPR020841">
    <property type="entry name" value="PKS_Beta-ketoAc_synthase_dom"/>
</dbReference>
<dbReference type="SUPFAM" id="SSF55048">
    <property type="entry name" value="Probable ACP-binding domain of malonyl-CoA ACP transacylase"/>
    <property type="match status" value="1"/>
</dbReference>
<keyword evidence="8 14" id="KW-1133">Transmembrane helix</keyword>
<feature type="transmembrane region" description="Helical" evidence="14">
    <location>
        <begin position="3607"/>
        <end position="3632"/>
    </location>
</feature>
<dbReference type="InterPro" id="IPR001242">
    <property type="entry name" value="Condensation_dom"/>
</dbReference>
<dbReference type="RefSeq" id="WP_091662094.1">
    <property type="nucleotide sequence ID" value="NZ_LT594323.1"/>
</dbReference>
<keyword evidence="5" id="KW-0808">Transferase</keyword>
<evidence type="ECO:0000256" key="1">
    <source>
        <dbReference type="ARBA" id="ARBA00001957"/>
    </source>
</evidence>
<feature type="transmembrane region" description="Helical" evidence="14">
    <location>
        <begin position="3703"/>
        <end position="3728"/>
    </location>
</feature>
<dbReference type="SMART" id="SM00825">
    <property type="entry name" value="PKS_KS"/>
    <property type="match status" value="1"/>
</dbReference>
<dbReference type="SUPFAM" id="SSF52777">
    <property type="entry name" value="CoA-dependent acyltransferases"/>
    <property type="match status" value="4"/>
</dbReference>
<dbReference type="SMART" id="SM00827">
    <property type="entry name" value="PKS_AT"/>
    <property type="match status" value="1"/>
</dbReference>
<comment type="cofactor">
    <cofactor evidence="1">
        <name>pantetheine 4'-phosphate</name>
        <dbReference type="ChEBI" id="CHEBI:47942"/>
    </cofactor>
</comment>
<keyword evidence="19" id="KW-1185">Reference proteome</keyword>
<feature type="compositionally biased region" description="Pro residues" evidence="13">
    <location>
        <begin position="996"/>
        <end position="1020"/>
    </location>
</feature>
<feature type="transmembrane region" description="Helical" evidence="14">
    <location>
        <begin position="3953"/>
        <end position="3975"/>
    </location>
</feature>
<evidence type="ECO:0000259" key="16">
    <source>
        <dbReference type="PROSITE" id="PS50850"/>
    </source>
</evidence>
<dbReference type="InterPro" id="IPR016035">
    <property type="entry name" value="Acyl_Trfase/lysoPLipase"/>
</dbReference>
<dbReference type="InterPro" id="IPR020846">
    <property type="entry name" value="MFS_dom"/>
</dbReference>
<dbReference type="InterPro" id="IPR023213">
    <property type="entry name" value="CAT-like_dom_sf"/>
</dbReference>
<evidence type="ECO:0000256" key="10">
    <source>
        <dbReference type="ARBA" id="ARBA00023136"/>
    </source>
</evidence>
<dbReference type="FunFam" id="3.30.300.30:FF:000015">
    <property type="entry name" value="Nonribosomal peptide synthase SidD"/>
    <property type="match status" value="1"/>
</dbReference>
<dbReference type="Pfam" id="PF07690">
    <property type="entry name" value="MFS_1"/>
    <property type="match status" value="1"/>
</dbReference>
<dbReference type="Gene3D" id="3.40.366.10">
    <property type="entry name" value="Malonyl-Coenzyme A Acyl Carrier Protein, domain 2"/>
    <property type="match status" value="1"/>
</dbReference>
<dbReference type="SUPFAM" id="SSF52151">
    <property type="entry name" value="FabD/lysophospholipase-like"/>
    <property type="match status" value="1"/>
</dbReference>
<dbReference type="InterPro" id="IPR001227">
    <property type="entry name" value="Ac_transferase_dom_sf"/>
</dbReference>
<dbReference type="InterPro" id="IPR045851">
    <property type="entry name" value="AMP-bd_C_sf"/>
</dbReference>
<feature type="region of interest" description="Disordered" evidence="13">
    <location>
        <begin position="992"/>
        <end position="1031"/>
    </location>
</feature>
<dbReference type="Pfam" id="PF00109">
    <property type="entry name" value="ketoacyl-synt"/>
    <property type="match status" value="1"/>
</dbReference>
<dbReference type="InterPro" id="IPR006162">
    <property type="entry name" value="Ppantetheine_attach_site"/>
</dbReference>
<feature type="region of interest" description="Disordered" evidence="13">
    <location>
        <begin position="2018"/>
        <end position="2041"/>
    </location>
</feature>
<feature type="compositionally biased region" description="Pro residues" evidence="13">
    <location>
        <begin position="3517"/>
        <end position="3529"/>
    </location>
</feature>
<feature type="compositionally biased region" description="Low complexity" evidence="13">
    <location>
        <begin position="2032"/>
        <end position="2041"/>
    </location>
</feature>
<feature type="transmembrane region" description="Helical" evidence="14">
    <location>
        <begin position="3573"/>
        <end position="3601"/>
    </location>
</feature>
<dbReference type="Gene3D" id="3.40.50.1820">
    <property type="entry name" value="alpha/beta hydrolase"/>
    <property type="match status" value="1"/>
</dbReference>
<evidence type="ECO:0000313" key="18">
    <source>
        <dbReference type="EMBL" id="SBT43202.1"/>
    </source>
</evidence>
<dbReference type="GO" id="GO:0043041">
    <property type="term" value="P:amino acid activation for nonribosomal peptide biosynthetic process"/>
    <property type="evidence" value="ECO:0007669"/>
    <property type="project" value="TreeGrafter"/>
</dbReference>
<evidence type="ECO:0000259" key="17">
    <source>
        <dbReference type="PROSITE" id="PS52004"/>
    </source>
</evidence>
<evidence type="ECO:0000259" key="15">
    <source>
        <dbReference type="PROSITE" id="PS50075"/>
    </source>
</evidence>
<dbReference type="InterPro" id="IPR032821">
    <property type="entry name" value="PKS_assoc"/>
</dbReference>
<keyword evidence="9" id="KW-0443">Lipid metabolism</keyword>
<accession>A0A1A8ZH99</accession>
<dbReference type="InterPro" id="IPR014031">
    <property type="entry name" value="Ketoacyl_synth_C"/>
</dbReference>
<feature type="transmembrane region" description="Helical" evidence="14">
    <location>
        <begin position="3783"/>
        <end position="3804"/>
    </location>
</feature>
<feature type="compositionally biased region" description="Low complexity" evidence="13">
    <location>
        <begin position="2147"/>
        <end position="2171"/>
    </location>
</feature>
<feature type="region of interest" description="Disordered" evidence="13">
    <location>
        <begin position="1"/>
        <end position="23"/>
    </location>
</feature>
<feature type="region of interest" description="Disordered" evidence="13">
    <location>
        <begin position="3505"/>
        <end position="3565"/>
    </location>
</feature>
<dbReference type="GO" id="GO:0031177">
    <property type="term" value="F:phosphopantetheine binding"/>
    <property type="evidence" value="ECO:0007669"/>
    <property type="project" value="InterPro"/>
</dbReference>
<dbReference type="Gene3D" id="3.30.70.250">
    <property type="entry name" value="Malonyl-CoA ACP transacylase, ACP-binding"/>
    <property type="match status" value="1"/>
</dbReference>
<feature type="domain" description="Major facilitator superfamily (MFS) profile" evidence="16">
    <location>
        <begin position="3574"/>
        <end position="3980"/>
    </location>
</feature>
<dbReference type="Pfam" id="PF02801">
    <property type="entry name" value="Ketoacyl-synt_C"/>
    <property type="match status" value="1"/>
</dbReference>
<dbReference type="Pfam" id="PF16197">
    <property type="entry name" value="KAsynt_C_assoc"/>
    <property type="match status" value="1"/>
</dbReference>
<dbReference type="InterPro" id="IPR020845">
    <property type="entry name" value="AMP-binding_CS"/>
</dbReference>
<dbReference type="InterPro" id="IPR016036">
    <property type="entry name" value="Malonyl_transacylase_ACP-bd"/>
</dbReference>
<dbReference type="Gene3D" id="3.30.70.3290">
    <property type="match status" value="1"/>
</dbReference>
<dbReference type="PROSITE" id="PS00455">
    <property type="entry name" value="AMP_BINDING"/>
    <property type="match status" value="2"/>
</dbReference>
<dbReference type="PANTHER" id="PTHR45527">
    <property type="entry name" value="NONRIBOSOMAL PEPTIDE SYNTHETASE"/>
    <property type="match status" value="1"/>
</dbReference>
<dbReference type="FunFam" id="3.40.50.980:FF:000001">
    <property type="entry name" value="Non-ribosomal peptide synthetase"/>
    <property type="match status" value="2"/>
</dbReference>
<dbReference type="Gene3D" id="3.40.47.10">
    <property type="match status" value="1"/>
</dbReference>
<reference evidence="19" key="1">
    <citation type="submission" date="2016-06" db="EMBL/GenBank/DDBJ databases">
        <authorList>
            <person name="Varghese N."/>
            <person name="Submissions Spin"/>
        </authorList>
    </citation>
    <scope>NUCLEOTIDE SEQUENCE [LARGE SCALE GENOMIC DNA]</scope>
    <source>
        <strain evidence="19">DSM 44815</strain>
    </source>
</reference>
<dbReference type="FunFam" id="3.40.50.12780:FF:000012">
    <property type="entry name" value="Non-ribosomal peptide synthetase"/>
    <property type="match status" value="1"/>
</dbReference>
<name>A0A1A8ZH99_9ACTN</name>
<feature type="region of interest" description="Disordered" evidence="13">
    <location>
        <begin position="1116"/>
        <end position="1136"/>
    </location>
</feature>
<evidence type="ECO:0000256" key="7">
    <source>
        <dbReference type="ARBA" id="ARBA00022832"/>
    </source>
</evidence>
<feature type="transmembrane region" description="Helical" evidence="14">
    <location>
        <begin position="3870"/>
        <end position="3891"/>
    </location>
</feature>
<dbReference type="FunFam" id="3.40.47.10:FF:000042">
    <property type="entry name" value="Polyketide synthase Pks13"/>
    <property type="match status" value="1"/>
</dbReference>
<dbReference type="PATRIC" id="fig|261654.4.peg.2286"/>
<feature type="transmembrane region" description="Helical" evidence="14">
    <location>
        <begin position="3816"/>
        <end position="3838"/>
    </location>
</feature>
<dbReference type="InterPro" id="IPR000873">
    <property type="entry name" value="AMP-dep_synth/lig_dom"/>
</dbReference>
<dbReference type="InterPro" id="IPR016039">
    <property type="entry name" value="Thiolase-like"/>
</dbReference>
<dbReference type="SMART" id="SM00823">
    <property type="entry name" value="PKS_PP"/>
    <property type="match status" value="3"/>
</dbReference>
<evidence type="ECO:0000313" key="19">
    <source>
        <dbReference type="Proteomes" id="UP000199385"/>
    </source>
</evidence>
<feature type="region of interest" description="Disordered" evidence="13">
    <location>
        <begin position="2147"/>
        <end position="2185"/>
    </location>
</feature>
<dbReference type="PROSITE" id="PS00012">
    <property type="entry name" value="PHOSPHOPANTETHEINE"/>
    <property type="match status" value="2"/>
</dbReference>
<evidence type="ECO:0000256" key="4">
    <source>
        <dbReference type="ARBA" id="ARBA00022553"/>
    </source>
</evidence>
<dbReference type="PROSITE" id="PS00606">
    <property type="entry name" value="KS3_1"/>
    <property type="match status" value="1"/>
</dbReference>
<dbReference type="GO" id="GO:0005737">
    <property type="term" value="C:cytoplasm"/>
    <property type="evidence" value="ECO:0007669"/>
    <property type="project" value="TreeGrafter"/>
</dbReference>
<dbReference type="Gene3D" id="1.20.1250.20">
    <property type="entry name" value="MFS general substrate transporter like domains"/>
    <property type="match status" value="1"/>
</dbReference>
<keyword evidence="10 14" id="KW-0472">Membrane</keyword>
<dbReference type="Gene3D" id="3.30.559.10">
    <property type="entry name" value="Chloramphenicol acetyltransferase-like domain"/>
    <property type="match status" value="2"/>
</dbReference>
<dbReference type="GO" id="GO:0022857">
    <property type="term" value="F:transmembrane transporter activity"/>
    <property type="evidence" value="ECO:0007669"/>
    <property type="project" value="InterPro"/>
</dbReference>
<dbReference type="NCBIfam" id="TIGR01733">
    <property type="entry name" value="AA-adenyl-dom"/>
    <property type="match status" value="2"/>
</dbReference>
<evidence type="ECO:0000256" key="2">
    <source>
        <dbReference type="ARBA" id="ARBA00004651"/>
    </source>
</evidence>
<keyword evidence="11" id="KW-0511">Multifunctional enzyme</keyword>
<dbReference type="GO" id="GO:0044550">
    <property type="term" value="P:secondary metabolite biosynthetic process"/>
    <property type="evidence" value="ECO:0007669"/>
    <property type="project" value="TreeGrafter"/>
</dbReference>
<dbReference type="InterPro" id="IPR010071">
    <property type="entry name" value="AA_adenyl_dom"/>
</dbReference>
<dbReference type="SUPFAM" id="SSF53901">
    <property type="entry name" value="Thiolase-like"/>
    <property type="match status" value="1"/>
</dbReference>
<feature type="transmembrane region" description="Helical" evidence="14">
    <location>
        <begin position="3639"/>
        <end position="3661"/>
    </location>
</feature>
<dbReference type="CDD" id="cd05930">
    <property type="entry name" value="A_NRPS"/>
    <property type="match status" value="1"/>
</dbReference>
<dbReference type="InterPro" id="IPR020806">
    <property type="entry name" value="PKS_PP-bd"/>
</dbReference>
<feature type="compositionally biased region" description="Low complexity" evidence="13">
    <location>
        <begin position="1116"/>
        <end position="1129"/>
    </location>
</feature>
<dbReference type="Gene3D" id="2.30.38.10">
    <property type="entry name" value="Luciferase, Domain 3"/>
    <property type="match status" value="2"/>
</dbReference>
<dbReference type="FunFam" id="1.10.1200.10:FF:000016">
    <property type="entry name" value="Non-ribosomal peptide synthase"/>
    <property type="match status" value="1"/>
</dbReference>
<dbReference type="Pfam" id="PF00975">
    <property type="entry name" value="Thioesterase"/>
    <property type="match status" value="1"/>
</dbReference>